<protein>
    <submittedName>
        <fullName evidence="1">Phosphodiesterase</fullName>
    </submittedName>
</protein>
<evidence type="ECO:0000313" key="2">
    <source>
        <dbReference type="Proteomes" id="UP000092086"/>
    </source>
</evidence>
<sequence length="241" mass="25555">MVGFPRRRKGNPAPVNVSGLFDVAAKPFQWGAALRGRRFFHPVGVLAQGFVERVATPDDGLPLSSSDVVARVSKAVGTPGALPDFVGLAIRVPPRPPAATPWDILLVSAGSGVLARAAALRPATSWNGQTLTSLMPFRYHGGVWWLRARSAANVDGFGLSLDTVRRAIDGGGMEFAIDQARGGSDFAPLARVRLTGVLDPDPDVSFDPVANIAPGVSLSPQWLAELRGRAYRRSRDGRGAE</sequence>
<evidence type="ECO:0000313" key="1">
    <source>
        <dbReference type="EMBL" id="OBG35774.1"/>
    </source>
</evidence>
<dbReference type="AlphaFoldDB" id="A0ABD6P1U0"/>
<dbReference type="EMBL" id="LZIT01000193">
    <property type="protein sequence ID" value="OBG35774.1"/>
    <property type="molecule type" value="Genomic_DNA"/>
</dbReference>
<dbReference type="Proteomes" id="UP000092086">
    <property type="component" value="Unassembled WGS sequence"/>
</dbReference>
<reference evidence="1 2" key="1">
    <citation type="submission" date="2016-06" db="EMBL/GenBank/DDBJ databases">
        <authorList>
            <person name="Sutton G."/>
            <person name="Brinkac L."/>
            <person name="Sanka R."/>
            <person name="Adams M."/>
            <person name="Lau E."/>
            <person name="Sam S."/>
            <person name="Sreng N."/>
            <person name="Him V."/>
            <person name="Kerleguer A."/>
            <person name="Cheng S."/>
        </authorList>
    </citation>
    <scope>NUCLEOTIDE SEQUENCE [LARGE SCALE GENOMIC DNA]</scope>
    <source>
        <strain evidence="1 2">E2978</strain>
    </source>
</reference>
<organism evidence="1 2">
    <name type="scientific">Mycobacterium alsense</name>
    <dbReference type="NCBI Taxonomy" id="324058"/>
    <lineage>
        <taxon>Bacteria</taxon>
        <taxon>Bacillati</taxon>
        <taxon>Actinomycetota</taxon>
        <taxon>Actinomycetes</taxon>
        <taxon>Mycobacteriales</taxon>
        <taxon>Mycobacteriaceae</taxon>
        <taxon>Mycobacterium</taxon>
    </lineage>
</organism>
<comment type="caution">
    <text evidence="1">The sequence shown here is derived from an EMBL/GenBank/DDBJ whole genome shotgun (WGS) entry which is preliminary data.</text>
</comment>
<proteinExistence type="predicted"/>
<name>A0ABD6P1U0_9MYCO</name>
<accession>A0ABD6P1U0</accession>
<gene>
    <name evidence="1" type="ORF">A5672_20880</name>
</gene>